<dbReference type="InterPro" id="IPR012337">
    <property type="entry name" value="RNaseH-like_sf"/>
</dbReference>
<dbReference type="GO" id="GO:0003723">
    <property type="term" value="F:RNA binding"/>
    <property type="evidence" value="ECO:0007669"/>
    <property type="project" value="TreeGrafter"/>
</dbReference>
<gene>
    <name evidence="3" type="ORF">CPEL01642_LOCUS24108</name>
</gene>
<protein>
    <submittedName>
        <fullName evidence="3">Uncharacterized protein</fullName>
    </submittedName>
</protein>
<dbReference type="SUPFAM" id="SSF53098">
    <property type="entry name" value="Ribonuclease H-like"/>
    <property type="match status" value="1"/>
</dbReference>
<dbReference type="InterPro" id="IPR051181">
    <property type="entry name" value="CAF1_poly(A)_ribonucleases"/>
</dbReference>
<feature type="region of interest" description="Disordered" evidence="2">
    <location>
        <begin position="531"/>
        <end position="614"/>
    </location>
</feature>
<dbReference type="InterPro" id="IPR036397">
    <property type="entry name" value="RNaseH_sf"/>
</dbReference>
<feature type="compositionally biased region" description="Polar residues" evidence="2">
    <location>
        <begin position="546"/>
        <end position="555"/>
    </location>
</feature>
<feature type="region of interest" description="Disordered" evidence="2">
    <location>
        <begin position="144"/>
        <end position="164"/>
    </location>
</feature>
<dbReference type="InterPro" id="IPR006941">
    <property type="entry name" value="RNase_CAF1"/>
</dbReference>
<sequence length="614" mass="66170">MEVTKDNFEHAFTLFQESLPAADFVAIDCEMTGIILDSTTQPSWADIPQQRYQKMVRVASEFSLMQVGVCLFHKRTDGGLIARPFNFFVMPDPKSSVRLVMHASTAHFHAENEMDFNKWIKLGLPFMDSESYEKQAQALLEARASTGGVPDSGSTGEPSRQKVVATKPADVEFVNKAVADVQAWLGVAREEPATSERPSSEEDAHAPESEDSSPPLELPECNSFLRRVLYDALSDTPELLIETRPGSAHNKSKLAVYRMSETQKVAHRAAKRKKRLQDLDARAGFLRVFRALTAAQRPLVGHNLLYDLLFCLRHFHAPLPAGLAELKATLGELLPVIWDTKMLAHAAGCYPDTALGPLHEAARGPVVSDGPTAANVSFALGFERYDGGGQCHEAGYDALMTGVVFAKLRGEGHALDELRNSCFLMRSLYRLDLAADDPLVESGVIIALSCFDPSVKTGALFELLSALPCVASQSARPAVRWIGDTSALVILPAGSCISEDAVAALAAAASTRCGLGAMHVQSYAAWRADVESPPSAPASSEEDARQSTSHPQTTEPACETMAEQSLERSKKRGRARDGTRGETAAAPLAPAAAGEAAGTTTAGTRRSKRLATLQ</sequence>
<dbReference type="Gene3D" id="3.30.420.10">
    <property type="entry name" value="Ribonuclease H-like superfamily/Ribonuclease H"/>
    <property type="match status" value="2"/>
</dbReference>
<dbReference type="GO" id="GO:0000175">
    <property type="term" value="F:3'-5'-RNA exonuclease activity"/>
    <property type="evidence" value="ECO:0007669"/>
    <property type="project" value="TreeGrafter"/>
</dbReference>
<feature type="region of interest" description="Disordered" evidence="2">
    <location>
        <begin position="189"/>
        <end position="218"/>
    </location>
</feature>
<evidence type="ECO:0000256" key="1">
    <source>
        <dbReference type="ARBA" id="ARBA00008372"/>
    </source>
</evidence>
<feature type="compositionally biased region" description="Basic and acidic residues" evidence="2">
    <location>
        <begin position="189"/>
        <end position="208"/>
    </location>
</feature>
<dbReference type="EMBL" id="HBEY01050156">
    <property type="protein sequence ID" value="CAD8620725.1"/>
    <property type="molecule type" value="Transcribed_RNA"/>
</dbReference>
<organism evidence="3">
    <name type="scientific">Coccolithus braarudii</name>
    <dbReference type="NCBI Taxonomy" id="221442"/>
    <lineage>
        <taxon>Eukaryota</taxon>
        <taxon>Haptista</taxon>
        <taxon>Haptophyta</taxon>
        <taxon>Prymnesiophyceae</taxon>
        <taxon>Coccolithales</taxon>
        <taxon>Coccolithaceae</taxon>
        <taxon>Coccolithus</taxon>
    </lineage>
</organism>
<feature type="compositionally biased region" description="Low complexity" evidence="2">
    <location>
        <begin position="581"/>
        <end position="604"/>
    </location>
</feature>
<dbReference type="PANTHER" id="PTHR15092:SF22">
    <property type="entry name" value="POLY(A)-SPECIFIC RIBONUCLEASE PNLDC1"/>
    <property type="match status" value="1"/>
</dbReference>
<comment type="similarity">
    <text evidence="1">Belongs to the CAF1 family.</text>
</comment>
<accession>A0A7S0QB52</accession>
<name>A0A7S0QB52_9EUKA</name>
<evidence type="ECO:0000256" key="2">
    <source>
        <dbReference type="SAM" id="MobiDB-lite"/>
    </source>
</evidence>
<dbReference type="Pfam" id="PF04857">
    <property type="entry name" value="CAF1"/>
    <property type="match status" value="1"/>
</dbReference>
<proteinExistence type="inferred from homology"/>
<dbReference type="PANTHER" id="PTHR15092">
    <property type="entry name" value="POLY A -SPECIFIC RIBONUCLEASE/TARGET OF EGR1, MEMBER 1"/>
    <property type="match status" value="1"/>
</dbReference>
<reference evidence="3" key="1">
    <citation type="submission" date="2021-01" db="EMBL/GenBank/DDBJ databases">
        <authorList>
            <person name="Corre E."/>
            <person name="Pelletier E."/>
            <person name="Niang G."/>
            <person name="Scheremetjew M."/>
            <person name="Finn R."/>
            <person name="Kale V."/>
            <person name="Holt S."/>
            <person name="Cochrane G."/>
            <person name="Meng A."/>
            <person name="Brown T."/>
            <person name="Cohen L."/>
        </authorList>
    </citation>
    <scope>NUCLEOTIDE SEQUENCE</scope>
    <source>
        <strain evidence="3">PLY182g</strain>
    </source>
</reference>
<evidence type="ECO:0000313" key="3">
    <source>
        <dbReference type="EMBL" id="CAD8620725.1"/>
    </source>
</evidence>
<dbReference type="AlphaFoldDB" id="A0A7S0QB52"/>
<feature type="compositionally biased region" description="Basic residues" evidence="2">
    <location>
        <begin position="605"/>
        <end position="614"/>
    </location>
</feature>